<evidence type="ECO:0000259" key="5">
    <source>
        <dbReference type="Pfam" id="PF17785"/>
    </source>
</evidence>
<dbReference type="InterPro" id="IPR041532">
    <property type="entry name" value="RlmI-like_PUA"/>
</dbReference>
<accession>A0A0F3RNU8</accession>
<dbReference type="GO" id="GO:0008168">
    <property type="term" value="F:methyltransferase activity"/>
    <property type="evidence" value="ECO:0007669"/>
    <property type="project" value="UniProtKB-KW"/>
</dbReference>
<dbReference type="Gene3D" id="2.30.130.10">
    <property type="entry name" value="PUA domain"/>
    <property type="match status" value="1"/>
</dbReference>
<protein>
    <submittedName>
        <fullName evidence="6">SAM-dependent methyltransferase</fullName>
    </submittedName>
</protein>
<keyword evidence="1 6" id="KW-0489">Methyltransferase</keyword>
<dbReference type="InterPro" id="IPR029063">
    <property type="entry name" value="SAM-dependent_MTases_sf"/>
</dbReference>
<dbReference type="Proteomes" id="UP000033491">
    <property type="component" value="Unassembled WGS sequence"/>
</dbReference>
<dbReference type="PATRIC" id="fig|216463.3.peg.1764"/>
<sequence length="383" mass="42724">MKKLQITGKSVRKFEDGYPVVNITDFENRQDFEDGAWVQLENHGHFVATAYLAKQHRGAGYVLSLRENEAIDERFFASKFRAAQAKRAAINVGAAYRVFNDVGDGLGGLIVDVYNGIYVFRWQNAALKHQSKLIYAGFEKVFGKGHTVLTTTPGQEKLQVVTGKMPNGPVLVNEAGLSYPVDLTVSRQQLALEFRNLRIWARENSQQRRILNLYSAETGVVTAAMVGEATEAVTVDPTNRATTTLQSQLTANNLDQAAVEIRTMDITNYLNYAIKHELTFDTVFVNPPAFVRGKKHRFDLEQDLGDLLTQVLQVTRPGSQILVTTTAPSYSMKRLRTTVNDVAQNYTGHVTVSSEFHSPEDFMTNSADRQSEALKGLRLSITE</sequence>
<evidence type="ECO:0000313" key="6">
    <source>
        <dbReference type="EMBL" id="KJW11626.1"/>
    </source>
</evidence>
<keyword evidence="2 6" id="KW-0808">Transferase</keyword>
<evidence type="ECO:0000256" key="2">
    <source>
        <dbReference type="ARBA" id="ARBA00022679"/>
    </source>
</evidence>
<keyword evidence="3" id="KW-0949">S-adenosyl-L-methionine</keyword>
<evidence type="ECO:0000259" key="4">
    <source>
        <dbReference type="Pfam" id="PF10672"/>
    </source>
</evidence>
<dbReference type="STRING" id="216463.VC81_12535"/>
<comment type="caution">
    <text evidence="6">The sequence shown here is derived from an EMBL/GenBank/DDBJ whole genome shotgun (WGS) entry which is preliminary data.</text>
</comment>
<dbReference type="OrthoDB" id="9805492at2"/>
<proteinExistence type="predicted"/>
<evidence type="ECO:0000256" key="1">
    <source>
        <dbReference type="ARBA" id="ARBA00022603"/>
    </source>
</evidence>
<feature type="domain" description="S-adenosylmethionine-dependent methyltransferase" evidence="4">
    <location>
        <begin position="172"/>
        <end position="331"/>
    </location>
</feature>
<dbReference type="InterPro" id="IPR015947">
    <property type="entry name" value="PUA-like_sf"/>
</dbReference>
<dbReference type="SUPFAM" id="SSF88697">
    <property type="entry name" value="PUA domain-like"/>
    <property type="match status" value="1"/>
</dbReference>
<evidence type="ECO:0000256" key="3">
    <source>
        <dbReference type="ARBA" id="ARBA00022691"/>
    </source>
</evidence>
<dbReference type="InterPro" id="IPR036974">
    <property type="entry name" value="PUA_sf"/>
</dbReference>
<dbReference type="CDD" id="cd11572">
    <property type="entry name" value="RlmI_M_like"/>
    <property type="match status" value="1"/>
</dbReference>
<dbReference type="GO" id="GO:0003723">
    <property type="term" value="F:RNA binding"/>
    <property type="evidence" value="ECO:0007669"/>
    <property type="project" value="InterPro"/>
</dbReference>
<dbReference type="Pfam" id="PF17785">
    <property type="entry name" value="PUA_3"/>
    <property type="match status" value="1"/>
</dbReference>
<feature type="domain" description="RlmI-like PUA" evidence="5">
    <location>
        <begin position="5"/>
        <end position="64"/>
    </location>
</feature>
<dbReference type="Gene3D" id="3.30.750.80">
    <property type="entry name" value="RNA methyltransferase domain (HRMD) like"/>
    <property type="match status" value="1"/>
</dbReference>
<dbReference type="SUPFAM" id="SSF53335">
    <property type="entry name" value="S-adenosyl-L-methionine-dependent methyltransferases"/>
    <property type="match status" value="1"/>
</dbReference>
<name>A0A0F3RNU8_9LACO</name>
<dbReference type="GO" id="GO:0032259">
    <property type="term" value="P:methylation"/>
    <property type="evidence" value="ECO:0007669"/>
    <property type="project" value="UniProtKB-KW"/>
</dbReference>
<reference evidence="6 7" key="1">
    <citation type="submission" date="2015-03" db="EMBL/GenBank/DDBJ databases">
        <authorList>
            <person name="Zheng J."/>
            <person name="Ganezle M."/>
        </authorList>
    </citation>
    <scope>NUCLEOTIDE SEQUENCE [LARGE SCALE GENOMIC DNA]</scope>
    <source>
        <strain evidence="6 7">LP38</strain>
    </source>
</reference>
<dbReference type="EMBL" id="JZCR01000025">
    <property type="protein sequence ID" value="KJW11626.1"/>
    <property type="molecule type" value="Genomic_DNA"/>
</dbReference>
<gene>
    <name evidence="6" type="ORF">VC81_12535</name>
</gene>
<dbReference type="PANTHER" id="PTHR43042:SF3">
    <property type="entry name" value="RIBOSOMAL RNA LARGE SUBUNIT METHYLTRANSFERASE YWBD-RELATED"/>
    <property type="match status" value="1"/>
</dbReference>
<organism evidence="6 7">
    <name type="scientific">Levilactobacillus spicheri</name>
    <dbReference type="NCBI Taxonomy" id="216463"/>
    <lineage>
        <taxon>Bacteria</taxon>
        <taxon>Bacillati</taxon>
        <taxon>Bacillota</taxon>
        <taxon>Bacilli</taxon>
        <taxon>Lactobacillales</taxon>
        <taxon>Lactobacillaceae</taxon>
        <taxon>Levilactobacillus</taxon>
    </lineage>
</organism>
<evidence type="ECO:0000313" key="7">
    <source>
        <dbReference type="Proteomes" id="UP000033491"/>
    </source>
</evidence>
<dbReference type="RefSeq" id="WP_045808404.1">
    <property type="nucleotide sequence ID" value="NZ_JZCR01000025.1"/>
</dbReference>
<dbReference type="AlphaFoldDB" id="A0A0F3RNU8"/>
<dbReference type="InterPro" id="IPR019614">
    <property type="entry name" value="SAM-dep_methyl-trfase"/>
</dbReference>
<dbReference type="Pfam" id="PF10672">
    <property type="entry name" value="Methyltrans_SAM"/>
    <property type="match status" value="1"/>
</dbReference>
<dbReference type="Gene3D" id="3.40.50.150">
    <property type="entry name" value="Vaccinia Virus protein VP39"/>
    <property type="match status" value="1"/>
</dbReference>
<dbReference type="PANTHER" id="PTHR43042">
    <property type="entry name" value="SAM-DEPENDENT METHYLTRANSFERASE"/>
    <property type="match status" value="1"/>
</dbReference>